<evidence type="ECO:0000313" key="7">
    <source>
        <dbReference type="EMBL" id="MDQ7908541.1"/>
    </source>
</evidence>
<sequence length="160" mass="17320">MRVLDGVVGAVRERGPRYLAVAVANVVFGQIVLWLLQLPFPDGRRAVVNAVSVVVCAIPAYYANRAWVWRRTGRSSWRREVLPFWLFVAVGLGATTGGVAAVEAVWRLAAEGSLPRPLTNLTNLAATGLLWVARFFWMDAAFRAVEEPVGEGGAATASGR</sequence>
<dbReference type="InterPro" id="IPR007267">
    <property type="entry name" value="GtrA_DPMS_TM"/>
</dbReference>
<keyword evidence="4 5" id="KW-0472">Membrane</keyword>
<dbReference type="EMBL" id="JAVHUY010000031">
    <property type="protein sequence ID" value="MDQ7908541.1"/>
    <property type="molecule type" value="Genomic_DNA"/>
</dbReference>
<keyword evidence="3 5" id="KW-1133">Transmembrane helix</keyword>
<proteinExistence type="predicted"/>
<evidence type="ECO:0000256" key="5">
    <source>
        <dbReference type="SAM" id="Phobius"/>
    </source>
</evidence>
<feature type="transmembrane region" description="Helical" evidence="5">
    <location>
        <begin position="84"/>
        <end position="106"/>
    </location>
</feature>
<dbReference type="Proteomes" id="UP001230908">
    <property type="component" value="Unassembled WGS sequence"/>
</dbReference>
<reference evidence="7 8" key="1">
    <citation type="submission" date="2023-08" db="EMBL/GenBank/DDBJ databases">
        <title>Phytohabitans sansha sp. nov., isolated from marine sediment.</title>
        <authorList>
            <person name="Zhao Y."/>
            <person name="Yi K."/>
        </authorList>
    </citation>
    <scope>NUCLEOTIDE SEQUENCE [LARGE SCALE GENOMIC DNA]</scope>
    <source>
        <strain evidence="7 8">ZYX-F-186</strain>
    </source>
</reference>
<name>A0ABU0ZP93_9ACTN</name>
<feature type="transmembrane region" description="Helical" evidence="5">
    <location>
        <begin position="118"/>
        <end position="137"/>
    </location>
</feature>
<feature type="domain" description="GtrA/DPMS transmembrane" evidence="6">
    <location>
        <begin position="17"/>
        <end position="137"/>
    </location>
</feature>
<comment type="caution">
    <text evidence="7">The sequence shown here is derived from an EMBL/GenBank/DDBJ whole genome shotgun (WGS) entry which is preliminary data.</text>
</comment>
<accession>A0ABU0ZP93</accession>
<keyword evidence="8" id="KW-1185">Reference proteome</keyword>
<feature type="transmembrane region" description="Helical" evidence="5">
    <location>
        <begin position="18"/>
        <end position="40"/>
    </location>
</feature>
<comment type="subcellular location">
    <subcellularLocation>
        <location evidence="1">Membrane</location>
        <topology evidence="1">Multi-pass membrane protein</topology>
    </subcellularLocation>
</comment>
<gene>
    <name evidence="7" type="ORF">RB614_28825</name>
</gene>
<dbReference type="Pfam" id="PF04138">
    <property type="entry name" value="GtrA_DPMS_TM"/>
    <property type="match status" value="1"/>
</dbReference>
<dbReference type="RefSeq" id="WP_308715812.1">
    <property type="nucleotide sequence ID" value="NZ_JAVHUY010000031.1"/>
</dbReference>
<evidence type="ECO:0000256" key="2">
    <source>
        <dbReference type="ARBA" id="ARBA00022692"/>
    </source>
</evidence>
<evidence type="ECO:0000256" key="4">
    <source>
        <dbReference type="ARBA" id="ARBA00023136"/>
    </source>
</evidence>
<organism evidence="7 8">
    <name type="scientific">Phytohabitans maris</name>
    <dbReference type="NCBI Taxonomy" id="3071409"/>
    <lineage>
        <taxon>Bacteria</taxon>
        <taxon>Bacillati</taxon>
        <taxon>Actinomycetota</taxon>
        <taxon>Actinomycetes</taxon>
        <taxon>Micromonosporales</taxon>
        <taxon>Micromonosporaceae</taxon>
    </lineage>
</organism>
<evidence type="ECO:0000259" key="6">
    <source>
        <dbReference type="Pfam" id="PF04138"/>
    </source>
</evidence>
<feature type="transmembrane region" description="Helical" evidence="5">
    <location>
        <begin position="46"/>
        <end position="63"/>
    </location>
</feature>
<protein>
    <submittedName>
        <fullName evidence="7">GtrA family protein</fullName>
    </submittedName>
</protein>
<keyword evidence="2 5" id="KW-0812">Transmembrane</keyword>
<evidence type="ECO:0000256" key="3">
    <source>
        <dbReference type="ARBA" id="ARBA00022989"/>
    </source>
</evidence>
<evidence type="ECO:0000256" key="1">
    <source>
        <dbReference type="ARBA" id="ARBA00004141"/>
    </source>
</evidence>
<evidence type="ECO:0000313" key="8">
    <source>
        <dbReference type="Proteomes" id="UP001230908"/>
    </source>
</evidence>